<keyword evidence="2" id="KW-1185">Reference proteome</keyword>
<name>A0ABZ3IN89_9FIRM</name>
<dbReference type="Proteomes" id="UP000216752">
    <property type="component" value="Chromosome"/>
</dbReference>
<organism evidence="1 2">
    <name type="scientific">Sporomusa silvacetica DSM 10669</name>
    <dbReference type="NCBI Taxonomy" id="1123289"/>
    <lineage>
        <taxon>Bacteria</taxon>
        <taxon>Bacillati</taxon>
        <taxon>Bacillota</taxon>
        <taxon>Negativicutes</taxon>
        <taxon>Selenomonadales</taxon>
        <taxon>Sporomusaceae</taxon>
        <taxon>Sporomusa</taxon>
    </lineage>
</organism>
<accession>A0ABZ3IN89</accession>
<sequence>MNLTWDKRAREVAYLLNPAFCGEVIRRCIEAYQQTARQSMPFPLIFLILPIVLHKSTRETMPRTARGHMYSWLQENPHIKVGFAQRARNLIQVSKEAQTFLMQFNTLTVDVQAELSVSRRRRPRIPALEQGEVSDCFKKAELLGKWFANAGSSITIYTMWGVKP</sequence>
<evidence type="ECO:0000313" key="1">
    <source>
        <dbReference type="EMBL" id="XFO67180.1"/>
    </source>
</evidence>
<evidence type="ECO:0000313" key="2">
    <source>
        <dbReference type="Proteomes" id="UP000216752"/>
    </source>
</evidence>
<dbReference type="EMBL" id="CP155573">
    <property type="protein sequence ID" value="XFO67180.1"/>
    <property type="molecule type" value="Genomic_DNA"/>
</dbReference>
<dbReference type="Pfam" id="PF20131">
    <property type="entry name" value="MC3"/>
    <property type="match status" value="1"/>
</dbReference>
<dbReference type="InterPro" id="IPR045390">
    <property type="entry name" value="ABC-3C_MC3"/>
</dbReference>
<reference evidence="1" key="1">
    <citation type="submission" date="2024-05" db="EMBL/GenBank/DDBJ databases">
        <title>Isolation and characterization of Sporomusa carbonis sp. nov., a carboxydotrophic hydrogenogen in the genus of Sporomusa isolated from a charcoal burning pile.</title>
        <authorList>
            <person name="Boeer T."/>
            <person name="Rosenbaum F."/>
            <person name="Eysell L."/>
            <person name="Mueller V."/>
            <person name="Daniel R."/>
            <person name="Poehlein A."/>
        </authorList>
    </citation>
    <scope>NUCLEOTIDE SEQUENCE [LARGE SCALE GENOMIC DNA]</scope>
    <source>
        <strain evidence="1">DSM 10669</strain>
    </source>
</reference>
<proteinExistence type="predicted"/>
<gene>
    <name evidence="1" type="ORF">SPSIL_033690</name>
</gene>
<dbReference type="RefSeq" id="WP_094603567.1">
    <property type="nucleotide sequence ID" value="NZ_CP155573.1"/>
</dbReference>
<protein>
    <submittedName>
        <fullName evidence="1">Uncharacterized protein</fullName>
    </submittedName>
</protein>